<dbReference type="EMBL" id="DVKT01000045">
    <property type="protein sequence ID" value="HIT39548.1"/>
    <property type="molecule type" value="Genomic_DNA"/>
</dbReference>
<feature type="region of interest" description="Disordered" evidence="1">
    <location>
        <begin position="384"/>
        <end position="417"/>
    </location>
</feature>
<reference evidence="2" key="2">
    <citation type="journal article" date="2021" name="PeerJ">
        <title>Extensive microbial diversity within the chicken gut microbiome revealed by metagenomics and culture.</title>
        <authorList>
            <person name="Gilroy R."/>
            <person name="Ravi A."/>
            <person name="Getino M."/>
            <person name="Pursley I."/>
            <person name="Horton D.L."/>
            <person name="Alikhan N.F."/>
            <person name="Baker D."/>
            <person name="Gharbi K."/>
            <person name="Hall N."/>
            <person name="Watson M."/>
            <person name="Adriaenssens E.M."/>
            <person name="Foster-Nyarko E."/>
            <person name="Jarju S."/>
            <person name="Secka A."/>
            <person name="Antonio M."/>
            <person name="Oren A."/>
            <person name="Chaudhuri R.R."/>
            <person name="La Ragione R."/>
            <person name="Hildebrand F."/>
            <person name="Pallen M.J."/>
        </authorList>
    </citation>
    <scope>NUCLEOTIDE SEQUENCE</scope>
    <source>
        <strain evidence="2">21143</strain>
    </source>
</reference>
<feature type="compositionally biased region" description="Basic and acidic residues" evidence="1">
    <location>
        <begin position="406"/>
        <end position="417"/>
    </location>
</feature>
<gene>
    <name evidence="2" type="ORF">IAD06_05875</name>
</gene>
<evidence type="ECO:0000313" key="3">
    <source>
        <dbReference type="Proteomes" id="UP000886722"/>
    </source>
</evidence>
<protein>
    <submittedName>
        <fullName evidence="2">DUF935 family protein</fullName>
    </submittedName>
</protein>
<dbReference type="Pfam" id="PF06074">
    <property type="entry name" value="Portal_Mu"/>
    <property type="match status" value="1"/>
</dbReference>
<comment type="caution">
    <text evidence="2">The sequence shown here is derived from an EMBL/GenBank/DDBJ whole genome shotgun (WGS) entry which is preliminary data.</text>
</comment>
<evidence type="ECO:0000313" key="2">
    <source>
        <dbReference type="EMBL" id="HIT39548.1"/>
    </source>
</evidence>
<proteinExistence type="predicted"/>
<dbReference type="InterPro" id="IPR009279">
    <property type="entry name" value="Portal_Mu"/>
</dbReference>
<dbReference type="AlphaFoldDB" id="A0A9D1GES2"/>
<dbReference type="Proteomes" id="UP000886722">
    <property type="component" value="Unassembled WGS sequence"/>
</dbReference>
<organism evidence="2 3">
    <name type="scientific">Candidatus Caccoplasma intestinavium</name>
    <dbReference type="NCBI Taxonomy" id="2840716"/>
    <lineage>
        <taxon>Bacteria</taxon>
        <taxon>Pseudomonadati</taxon>
        <taxon>Bacteroidota</taxon>
        <taxon>Bacteroidia</taxon>
        <taxon>Bacteroidales</taxon>
        <taxon>Bacteroidaceae</taxon>
        <taxon>Bacteroidaceae incertae sedis</taxon>
        <taxon>Candidatus Caccoplasma</taxon>
    </lineage>
</organism>
<evidence type="ECO:0000256" key="1">
    <source>
        <dbReference type="SAM" id="MobiDB-lite"/>
    </source>
</evidence>
<name>A0A9D1GES2_9BACT</name>
<sequence length="417" mass="47162">MERKKQDHAPSGRKRKNGASLVRRVIERHESITRKDIADWKKARIQATNDYEPRQVLLQNLYEEIMLDALMSSQVGLRIDKSQGVDFSLVQGGKTDEEQTRILKDSGLFDQLVELIVESKFYGCSLIEFSYTPDGIRADLVRRQNVAPKTGRFYPDTYGSEFVSYREEPEFGRWLVELYPREGDLGLLNKAVPYVLMKKFAMSCWSELCEIFGIPPRVMKTNTSDPEMLSRAEQMMKEIGSAAYFIIDTEENFDFAQGVATNGEVYKNLIDTCNQQLSLLNLAAVLGQDTVNGNRSKEESSSKLLDSVVKADNRFIESSFNRIILPALASIGVLKPGLRLVIAKEVDVEKLWKMVHEGSQYYDFDIDWIRETFGIEVTGLRTDTAPAVSPAPGNKKDGKAGASGSRETRELPDDFFF</sequence>
<accession>A0A9D1GES2</accession>
<reference evidence="2" key="1">
    <citation type="submission" date="2020-10" db="EMBL/GenBank/DDBJ databases">
        <authorList>
            <person name="Gilroy R."/>
        </authorList>
    </citation>
    <scope>NUCLEOTIDE SEQUENCE</scope>
    <source>
        <strain evidence="2">21143</strain>
    </source>
</reference>